<dbReference type="InterPro" id="IPR023187">
    <property type="entry name" value="Tscrpt_reg_MarR-type_CS"/>
</dbReference>
<proteinExistence type="predicted"/>
<dbReference type="InterPro" id="IPR036388">
    <property type="entry name" value="WH-like_DNA-bd_sf"/>
</dbReference>
<sequence>MVAMKKEIRELRGALMDLTGVLNRPQPDSALIEAAGVDLDRALFPLLLRIDRLGPLGIVELAELAGRDYSTVSRQVAKLESLGLVSRCPDPEDKRVRAAIMTDQGREMTAALDTARQKIIEGLLADWDKEDVRILTRLLRRFADDALEWVGTL</sequence>
<feature type="domain" description="HTH marR-type" evidence="4">
    <location>
        <begin position="8"/>
        <end position="144"/>
    </location>
</feature>
<dbReference type="GO" id="GO:0003700">
    <property type="term" value="F:DNA-binding transcription factor activity"/>
    <property type="evidence" value="ECO:0007669"/>
    <property type="project" value="InterPro"/>
</dbReference>
<dbReference type="PROSITE" id="PS01117">
    <property type="entry name" value="HTH_MARR_1"/>
    <property type="match status" value="1"/>
</dbReference>
<evidence type="ECO:0000313" key="5">
    <source>
        <dbReference type="EMBL" id="PCE28028.1"/>
    </source>
</evidence>
<keyword evidence="1" id="KW-0805">Transcription regulation</keyword>
<dbReference type="Gene3D" id="1.10.10.10">
    <property type="entry name" value="Winged helix-like DNA-binding domain superfamily/Winged helix DNA-binding domain"/>
    <property type="match status" value="1"/>
</dbReference>
<name>A0A2A4F5Y7_9BURK</name>
<accession>A0A2A4F5Y7</accession>
<dbReference type="SMART" id="SM00347">
    <property type="entry name" value="HTH_MARR"/>
    <property type="match status" value="1"/>
</dbReference>
<dbReference type="InterPro" id="IPR011991">
    <property type="entry name" value="ArsR-like_HTH"/>
</dbReference>
<dbReference type="Proteomes" id="UP000218022">
    <property type="component" value="Unassembled WGS sequence"/>
</dbReference>
<organism evidence="5 6">
    <name type="scientific">Paraburkholderia acidicola</name>
    <dbReference type="NCBI Taxonomy" id="1912599"/>
    <lineage>
        <taxon>Bacteria</taxon>
        <taxon>Pseudomonadati</taxon>
        <taxon>Pseudomonadota</taxon>
        <taxon>Betaproteobacteria</taxon>
        <taxon>Burkholderiales</taxon>
        <taxon>Burkholderiaceae</taxon>
        <taxon>Paraburkholderia</taxon>
    </lineage>
</organism>
<dbReference type="PROSITE" id="PS50995">
    <property type="entry name" value="HTH_MARR_2"/>
    <property type="match status" value="1"/>
</dbReference>
<dbReference type="PANTHER" id="PTHR33164">
    <property type="entry name" value="TRANSCRIPTIONAL REGULATOR, MARR FAMILY"/>
    <property type="match status" value="1"/>
</dbReference>
<dbReference type="CDD" id="cd00090">
    <property type="entry name" value="HTH_ARSR"/>
    <property type="match status" value="1"/>
</dbReference>
<dbReference type="PANTHER" id="PTHR33164:SF57">
    <property type="entry name" value="MARR-FAMILY TRANSCRIPTIONAL REGULATOR"/>
    <property type="match status" value="1"/>
</dbReference>
<keyword evidence="2" id="KW-0238">DNA-binding</keyword>
<dbReference type="PRINTS" id="PR00598">
    <property type="entry name" value="HTHMARR"/>
</dbReference>
<reference evidence="5 6" key="1">
    <citation type="submission" date="2017-01" db="EMBL/GenBank/DDBJ databases">
        <title>Whole-Genome Shotgun Sequencing of Two beta-Proteobacterial Species in Search of the Bulgecin Biosynthetic Cluster.</title>
        <authorList>
            <person name="Horsman M.E."/>
            <person name="Marous D.R."/>
            <person name="Li R."/>
            <person name="Oliver R.A."/>
            <person name="Byun B."/>
            <person name="Emrich S.J."/>
            <person name="Boggess B."/>
            <person name="Townsend C.A."/>
            <person name="Mobashery S."/>
        </authorList>
    </citation>
    <scope>NUCLEOTIDE SEQUENCE [LARGE SCALE GENOMIC DNA]</scope>
    <source>
        <strain evidence="5 6">ATCC 31363</strain>
    </source>
</reference>
<evidence type="ECO:0000256" key="2">
    <source>
        <dbReference type="ARBA" id="ARBA00023125"/>
    </source>
</evidence>
<evidence type="ECO:0000256" key="1">
    <source>
        <dbReference type="ARBA" id="ARBA00023015"/>
    </source>
</evidence>
<dbReference type="InterPro" id="IPR036390">
    <property type="entry name" value="WH_DNA-bd_sf"/>
</dbReference>
<evidence type="ECO:0000313" key="6">
    <source>
        <dbReference type="Proteomes" id="UP000218022"/>
    </source>
</evidence>
<dbReference type="EMBL" id="MTZV01000002">
    <property type="protein sequence ID" value="PCE28028.1"/>
    <property type="molecule type" value="Genomic_DNA"/>
</dbReference>
<evidence type="ECO:0000256" key="3">
    <source>
        <dbReference type="ARBA" id="ARBA00023163"/>
    </source>
</evidence>
<dbReference type="Pfam" id="PF01047">
    <property type="entry name" value="MarR"/>
    <property type="match status" value="1"/>
</dbReference>
<dbReference type="InterPro" id="IPR039422">
    <property type="entry name" value="MarR/SlyA-like"/>
</dbReference>
<dbReference type="InterPro" id="IPR000835">
    <property type="entry name" value="HTH_MarR-typ"/>
</dbReference>
<keyword evidence="3" id="KW-0804">Transcription</keyword>
<dbReference type="SUPFAM" id="SSF46785">
    <property type="entry name" value="Winged helix' DNA-binding domain"/>
    <property type="match status" value="1"/>
</dbReference>
<evidence type="ECO:0000259" key="4">
    <source>
        <dbReference type="PROSITE" id="PS50995"/>
    </source>
</evidence>
<gene>
    <name evidence="5" type="ORF">BWP39_05855</name>
</gene>
<dbReference type="OrthoDB" id="5974674at2"/>
<dbReference type="AlphaFoldDB" id="A0A2A4F5Y7"/>
<comment type="caution">
    <text evidence="5">The sequence shown here is derived from an EMBL/GenBank/DDBJ whole genome shotgun (WGS) entry which is preliminary data.</text>
</comment>
<dbReference type="GO" id="GO:0003677">
    <property type="term" value="F:DNA binding"/>
    <property type="evidence" value="ECO:0007669"/>
    <property type="project" value="UniProtKB-KW"/>
</dbReference>
<dbReference type="GO" id="GO:0006950">
    <property type="term" value="P:response to stress"/>
    <property type="evidence" value="ECO:0007669"/>
    <property type="project" value="TreeGrafter"/>
</dbReference>
<protein>
    <submittedName>
        <fullName evidence="5">MarR family transcriptional regulator</fullName>
    </submittedName>
</protein>